<name>A0A1V4A965_9ACTN</name>
<accession>A0A1V4A965</accession>
<dbReference type="STRING" id="83656.B1H18_15710"/>
<comment type="caution">
    <text evidence="3">The sequence shown here is derived from an EMBL/GenBank/DDBJ whole genome shotgun (WGS) entry which is preliminary data.</text>
</comment>
<reference evidence="3 4" key="1">
    <citation type="submission" date="2017-02" db="EMBL/GenBank/DDBJ databases">
        <title>Draft Genome Sequence of Streptomyces tsukubaensis F601, a Producer of the immunosuppressant tacrolimus FK506.</title>
        <authorList>
            <person name="Zong G."/>
            <person name="Zhong C."/>
            <person name="Fu J."/>
            <person name="Qin R."/>
            <person name="Cao G."/>
        </authorList>
    </citation>
    <scope>NUCLEOTIDE SEQUENCE [LARGE SCALE GENOMIC DNA]</scope>
    <source>
        <strain evidence="3 4">F601</strain>
    </source>
</reference>
<dbReference type="Proteomes" id="UP000190539">
    <property type="component" value="Unassembled WGS sequence"/>
</dbReference>
<evidence type="ECO:0000313" key="3">
    <source>
        <dbReference type="EMBL" id="OON78812.1"/>
    </source>
</evidence>
<dbReference type="AlphaFoldDB" id="A0A1V4A965"/>
<evidence type="ECO:0000256" key="1">
    <source>
        <dbReference type="SAM" id="MobiDB-lite"/>
    </source>
</evidence>
<dbReference type="RefSeq" id="WP_107502843.1">
    <property type="nucleotide sequence ID" value="NZ_CP045178.1"/>
</dbReference>
<evidence type="ECO:0000259" key="2">
    <source>
        <dbReference type="Pfam" id="PF09348"/>
    </source>
</evidence>
<gene>
    <name evidence="3" type="ORF">B1H18_15710</name>
</gene>
<keyword evidence="4" id="KW-1185">Reference proteome</keyword>
<dbReference type="InterPro" id="IPR018960">
    <property type="entry name" value="DUF1990"/>
</dbReference>
<protein>
    <recommendedName>
        <fullName evidence="2">DUF1990 domain-containing protein</fullName>
    </recommendedName>
</protein>
<dbReference type="EMBL" id="MVFC01000011">
    <property type="protein sequence ID" value="OON78812.1"/>
    <property type="molecule type" value="Genomic_DNA"/>
</dbReference>
<organism evidence="3 4">
    <name type="scientific">Streptomyces tsukubensis</name>
    <dbReference type="NCBI Taxonomy" id="83656"/>
    <lineage>
        <taxon>Bacteria</taxon>
        <taxon>Bacillati</taxon>
        <taxon>Actinomycetota</taxon>
        <taxon>Actinomycetes</taxon>
        <taxon>Kitasatosporales</taxon>
        <taxon>Streptomycetaceae</taxon>
        <taxon>Streptomyces</taxon>
    </lineage>
</organism>
<dbReference type="Pfam" id="PF09348">
    <property type="entry name" value="DUF1990"/>
    <property type="match status" value="1"/>
</dbReference>
<evidence type="ECO:0000313" key="4">
    <source>
        <dbReference type="Proteomes" id="UP000190539"/>
    </source>
</evidence>
<feature type="region of interest" description="Disordered" evidence="1">
    <location>
        <begin position="45"/>
        <end position="73"/>
    </location>
</feature>
<feature type="compositionally biased region" description="Basic and acidic residues" evidence="1">
    <location>
        <begin position="45"/>
        <end position="54"/>
    </location>
</feature>
<dbReference type="OrthoDB" id="4193407at2"/>
<sequence length="264" mass="29312">MSASREERRREPSRGRHAGTLARFPAGIAIMSWRYLWRTCPLHRTETEGDHTDLPPRTPPEYTDSRSKALKDGSGPMFHRTFTIWIEGSSLEPDQLMTALTADLNRAAPSVAAVFTKTLGDNGAIRVGDEYRVQMPGPWDGPVRVVHRDATSFRFQTLSGHLEAGQIEFRARVGHDHSRGAGGGTRDGDRLLVFEVEAWSRAGDRWAEFLYSRLRVAKEIQLNMWVHFCLRAAAIAGGKPRGGVTIETRSIPASHCREAPAGQG</sequence>
<proteinExistence type="predicted"/>
<feature type="domain" description="DUF1990" evidence="2">
    <location>
        <begin position="124"/>
        <end position="217"/>
    </location>
</feature>